<name>A0A1M5IVP4_9FLAO</name>
<sequence length="137" mass="15342">MKVCAIEIKSNKIIFVVLEKDSDNQITESTGKVKTIVLDDDHNHSQVIDCIETIHSHFNSLEIDKIVILSRSSKGQFSSSGISFKLEGFIQAYKNKPVEFVSPKTLSAFYKKNTLGIAAQFSYQSEASKLAYYILNS</sequence>
<organism evidence="1 2">
    <name type="scientific">Flavobacterium defluvii</name>
    <dbReference type="NCBI Taxonomy" id="370979"/>
    <lineage>
        <taxon>Bacteria</taxon>
        <taxon>Pseudomonadati</taxon>
        <taxon>Bacteroidota</taxon>
        <taxon>Flavobacteriia</taxon>
        <taxon>Flavobacteriales</taxon>
        <taxon>Flavobacteriaceae</taxon>
        <taxon>Flavobacterium</taxon>
    </lineage>
</organism>
<dbReference type="EMBL" id="FQWC01000002">
    <property type="protein sequence ID" value="SHG32235.1"/>
    <property type="molecule type" value="Genomic_DNA"/>
</dbReference>
<dbReference type="AlphaFoldDB" id="A0A1M5IVP4"/>
<evidence type="ECO:0008006" key="3">
    <source>
        <dbReference type="Google" id="ProtNLM"/>
    </source>
</evidence>
<evidence type="ECO:0000313" key="2">
    <source>
        <dbReference type="Proteomes" id="UP000184071"/>
    </source>
</evidence>
<dbReference type="InterPro" id="IPR021378">
    <property type="entry name" value="DUF3010"/>
</dbReference>
<dbReference type="OrthoDB" id="6214536at2"/>
<proteinExistence type="predicted"/>
<accession>A0A1M5IVP4</accession>
<dbReference type="RefSeq" id="WP_073414558.1">
    <property type="nucleotide sequence ID" value="NZ_FQWC01000002.1"/>
</dbReference>
<keyword evidence="2" id="KW-1185">Reference proteome</keyword>
<dbReference type="Proteomes" id="UP000184071">
    <property type="component" value="Unassembled WGS sequence"/>
</dbReference>
<dbReference type="Pfam" id="PF11215">
    <property type="entry name" value="DUF3010"/>
    <property type="match status" value="1"/>
</dbReference>
<protein>
    <recommendedName>
        <fullName evidence="3">DUF3010 domain-containing protein</fullName>
    </recommendedName>
</protein>
<dbReference type="STRING" id="370979.SAMN05443663_102521"/>
<evidence type="ECO:0000313" key="1">
    <source>
        <dbReference type="EMBL" id="SHG32235.1"/>
    </source>
</evidence>
<reference evidence="2" key="1">
    <citation type="submission" date="2016-11" db="EMBL/GenBank/DDBJ databases">
        <authorList>
            <person name="Varghese N."/>
            <person name="Submissions S."/>
        </authorList>
    </citation>
    <scope>NUCLEOTIDE SEQUENCE [LARGE SCALE GENOMIC DNA]</scope>
    <source>
        <strain evidence="2">DSM 17963</strain>
    </source>
</reference>
<gene>
    <name evidence="1" type="ORF">SAMN05443663_102521</name>
</gene>